<gene>
    <name evidence="1" type="ORF">LCGC14_2675400</name>
</gene>
<organism evidence="1">
    <name type="scientific">marine sediment metagenome</name>
    <dbReference type="NCBI Taxonomy" id="412755"/>
    <lineage>
        <taxon>unclassified sequences</taxon>
        <taxon>metagenomes</taxon>
        <taxon>ecological metagenomes</taxon>
    </lineage>
</organism>
<feature type="non-terminal residue" evidence="1">
    <location>
        <position position="412"/>
    </location>
</feature>
<sequence>MSDAIRWMSARKFRTGLKDGSIKDGDQVGVHVGFNAKTAVVKQEDGDDSRQMLFGISSEAVDRDTDIVSIDGWDLKNYRSNPVVLFGHHYWNNDAPVVGRSLSEFIESKMLKSLMEFTPVGLVPLADTLHGLYANGFMHATSVGFIAREFEFVEDDPDRPFGIDFLEQELLEYSLVPVPSNPEALSEARTVKSIDTEPLYTWAGEILDEWKAHKSQSFWLPKSKIREIQKQADPKQRTTAQVPKGGDVENLASAMFVQALTPDLAEFTVSCSVSNADDAGQGGSLPAGDYTWIDDSTFHRSGFGFIDGTKLADSLEFNPSQWKTILDKAAKAEPETKQTLLPCPSCGEDIEVRLEEAEEADKAIDCECGAQMERAKTADGDDFLVLLDGDPGDDAEPAWLRNLRASGAPDTV</sequence>
<reference evidence="1" key="1">
    <citation type="journal article" date="2015" name="Nature">
        <title>Complex archaea that bridge the gap between prokaryotes and eukaryotes.</title>
        <authorList>
            <person name="Spang A."/>
            <person name="Saw J.H."/>
            <person name="Jorgensen S.L."/>
            <person name="Zaremba-Niedzwiedzka K."/>
            <person name="Martijn J."/>
            <person name="Lind A.E."/>
            <person name="van Eijk R."/>
            <person name="Schleper C."/>
            <person name="Guy L."/>
            <person name="Ettema T.J."/>
        </authorList>
    </citation>
    <scope>NUCLEOTIDE SEQUENCE</scope>
</reference>
<dbReference type="EMBL" id="LAZR01047022">
    <property type="protein sequence ID" value="KKK95181.1"/>
    <property type="molecule type" value="Genomic_DNA"/>
</dbReference>
<evidence type="ECO:0000313" key="1">
    <source>
        <dbReference type="EMBL" id="KKK95181.1"/>
    </source>
</evidence>
<accession>A0A0F9CEP7</accession>
<protein>
    <submittedName>
        <fullName evidence="1">Uncharacterized protein</fullName>
    </submittedName>
</protein>
<comment type="caution">
    <text evidence="1">The sequence shown here is derived from an EMBL/GenBank/DDBJ whole genome shotgun (WGS) entry which is preliminary data.</text>
</comment>
<proteinExistence type="predicted"/>
<name>A0A0F9CEP7_9ZZZZ</name>
<dbReference type="AlphaFoldDB" id="A0A0F9CEP7"/>